<proteinExistence type="predicted"/>
<accession>A0A1Y5IEZ5</accession>
<name>A0A1Y5IEZ5_OSTTA</name>
<feature type="region of interest" description="Disordered" evidence="1">
    <location>
        <begin position="158"/>
        <end position="185"/>
    </location>
</feature>
<gene>
    <name evidence="2" type="ORF">BE221DRAFT_70699</name>
</gene>
<reference evidence="2" key="1">
    <citation type="submission" date="2017-04" db="EMBL/GenBank/DDBJ databases">
        <title>Population genomics of picophytoplankton unveils novel chromosome hypervariability.</title>
        <authorList>
            <consortium name="DOE Joint Genome Institute"/>
            <person name="Blanc-Mathieu R."/>
            <person name="Krasovec M."/>
            <person name="Hebrard M."/>
            <person name="Yau S."/>
            <person name="Desgranges E."/>
            <person name="Martin J."/>
            <person name="Schackwitz W."/>
            <person name="Kuo A."/>
            <person name="Salin G."/>
            <person name="Donnadieu C."/>
            <person name="Desdevises Y."/>
            <person name="Sanchez-Ferandin S."/>
            <person name="Moreau H."/>
            <person name="Rivals E."/>
            <person name="Grigoriev I.V."/>
            <person name="Grimsley N."/>
            <person name="Eyre-Walker A."/>
            <person name="Piganeau G."/>
        </authorList>
    </citation>
    <scope>NUCLEOTIDE SEQUENCE [LARGE SCALE GENOMIC DNA]</scope>
    <source>
        <strain evidence="2">RCC 1115</strain>
    </source>
</reference>
<dbReference type="Proteomes" id="UP000195557">
    <property type="component" value="Unassembled WGS sequence"/>
</dbReference>
<protein>
    <submittedName>
        <fullName evidence="2">Uncharacterized protein</fullName>
    </submittedName>
</protein>
<dbReference type="EMBL" id="KZ155776">
    <property type="protein sequence ID" value="OUS48061.1"/>
    <property type="molecule type" value="Genomic_DNA"/>
</dbReference>
<evidence type="ECO:0000313" key="2">
    <source>
        <dbReference type="EMBL" id="OUS48061.1"/>
    </source>
</evidence>
<dbReference type="AlphaFoldDB" id="A0A1Y5IEZ5"/>
<evidence type="ECO:0000256" key="1">
    <source>
        <dbReference type="SAM" id="MobiDB-lite"/>
    </source>
</evidence>
<sequence length="203" mass="21599">MYNPCLEHSACGVISPKTTIPSVDVTKPIAPFVTLESKIEIIEFTAVFPSNSVHRRRFPFFRTGMIALAYSLSSGAPPSAMISNPTGSSDIRPSVNPEKSAESMIKHDAKTRLGVVSRKGCGATSYPALVKQDVAHAASAAAPHAATHASSVEAIARGRGARGGRGNEGRFSSTRFDSTRARAEPVGVDANDRRRLGEAWMFS</sequence>
<organism evidence="2">
    <name type="scientific">Ostreococcus tauri</name>
    <name type="common">Marine green alga</name>
    <dbReference type="NCBI Taxonomy" id="70448"/>
    <lineage>
        <taxon>Eukaryota</taxon>
        <taxon>Viridiplantae</taxon>
        <taxon>Chlorophyta</taxon>
        <taxon>Mamiellophyceae</taxon>
        <taxon>Mamiellales</taxon>
        <taxon>Bathycoccaceae</taxon>
        <taxon>Ostreococcus</taxon>
    </lineage>
</organism>